<keyword evidence="14 15" id="KW-0472">Membrane</keyword>
<evidence type="ECO:0000256" key="1">
    <source>
        <dbReference type="ARBA" id="ARBA00000085"/>
    </source>
</evidence>
<keyword evidence="5" id="KW-0997">Cell inner membrane</keyword>
<dbReference type="SUPFAM" id="SSF55874">
    <property type="entry name" value="ATPase domain of HSP90 chaperone/DNA topoisomerase II/histidine kinase"/>
    <property type="match status" value="1"/>
</dbReference>
<dbReference type="EC" id="2.7.13.3" evidence="3"/>
<keyword evidence="8 15" id="KW-0812">Transmembrane</keyword>
<dbReference type="SUPFAM" id="SSF47384">
    <property type="entry name" value="Homodimeric domain of signal transducing histidine kinase"/>
    <property type="match status" value="1"/>
</dbReference>
<accession>A0ABU8Q7A7</accession>
<dbReference type="InterPro" id="IPR036890">
    <property type="entry name" value="HATPase_C_sf"/>
</dbReference>
<dbReference type="EMBL" id="JBBGZA010000001">
    <property type="protein sequence ID" value="MEJ5095383.1"/>
    <property type="molecule type" value="Genomic_DNA"/>
</dbReference>
<dbReference type="Pfam" id="PF02518">
    <property type="entry name" value="HATPase_c"/>
    <property type="match status" value="1"/>
</dbReference>
<evidence type="ECO:0000256" key="4">
    <source>
        <dbReference type="ARBA" id="ARBA00022475"/>
    </source>
</evidence>
<evidence type="ECO:0000256" key="11">
    <source>
        <dbReference type="ARBA" id="ARBA00022840"/>
    </source>
</evidence>
<dbReference type="SMART" id="SM00387">
    <property type="entry name" value="HATPase_c"/>
    <property type="match status" value="1"/>
</dbReference>
<feature type="domain" description="HAMP" evidence="17">
    <location>
        <begin position="183"/>
        <end position="238"/>
    </location>
</feature>
<evidence type="ECO:0000256" key="13">
    <source>
        <dbReference type="ARBA" id="ARBA00023012"/>
    </source>
</evidence>
<dbReference type="Proteomes" id="UP001380365">
    <property type="component" value="Unassembled WGS sequence"/>
</dbReference>
<evidence type="ECO:0000259" key="17">
    <source>
        <dbReference type="PROSITE" id="PS50885"/>
    </source>
</evidence>
<dbReference type="SMART" id="SM00304">
    <property type="entry name" value="HAMP"/>
    <property type="match status" value="2"/>
</dbReference>
<sequence length="447" mass="48770">MTRFARFVHPSFGLLGRIVAILLLTTALEFGVSTLLYERASQFAVRDDEARRLAEHLVIARRLITESPPERREAMAAELTTDRYELRWSPELPPPARISPSLDGMREQVVDWEPSLATSDLRLRLTSPGRSSVVTGGIRLSDGSWLHFRTLESLRTLNLAWERVLLALIPAIALIVIGGLLVRRTLLPMRQLATAADRVGRSGPEGAPIRVSEAGPGEVRRVVAAFNRMQARIHRLIDDRTRALAAVGHDLRTPLARLRLRAERVADDELRETLDSDLAEMESMIASLLAFLGGEGEPEQPVLIDLAVLSATVADEAADLGQNVTYDGPDHLECRLRPSGMKRALVNLVENAVHHADTVCIRLAAHADAVVLSVEDDGPGIPEDSLPLVLEPFVRLDAARKRDTIGFGLGLSIVVRAVEAEGGQFQLSNRPSGGLCAEIRLPVPGAA</sequence>
<dbReference type="InterPro" id="IPR003660">
    <property type="entry name" value="HAMP_dom"/>
</dbReference>
<evidence type="ECO:0000256" key="9">
    <source>
        <dbReference type="ARBA" id="ARBA00022741"/>
    </source>
</evidence>
<evidence type="ECO:0000256" key="12">
    <source>
        <dbReference type="ARBA" id="ARBA00022989"/>
    </source>
</evidence>
<evidence type="ECO:0000256" key="5">
    <source>
        <dbReference type="ARBA" id="ARBA00022519"/>
    </source>
</evidence>
<keyword evidence="6" id="KW-0597">Phosphoprotein</keyword>
<evidence type="ECO:0000256" key="10">
    <source>
        <dbReference type="ARBA" id="ARBA00022777"/>
    </source>
</evidence>
<evidence type="ECO:0000313" key="18">
    <source>
        <dbReference type="EMBL" id="MEJ5095383.1"/>
    </source>
</evidence>
<organism evidence="18 19">
    <name type="scientific">Sphingomonas molluscorum</name>
    <dbReference type="NCBI Taxonomy" id="418184"/>
    <lineage>
        <taxon>Bacteria</taxon>
        <taxon>Pseudomonadati</taxon>
        <taxon>Pseudomonadota</taxon>
        <taxon>Alphaproteobacteria</taxon>
        <taxon>Sphingomonadales</taxon>
        <taxon>Sphingomonadaceae</taxon>
        <taxon>Sphingomonas</taxon>
    </lineage>
</organism>
<dbReference type="PANTHER" id="PTHR44936">
    <property type="entry name" value="SENSOR PROTEIN CREC"/>
    <property type="match status" value="1"/>
</dbReference>
<keyword evidence="12 15" id="KW-1133">Transmembrane helix</keyword>
<dbReference type="SMART" id="SM00388">
    <property type="entry name" value="HisKA"/>
    <property type="match status" value="1"/>
</dbReference>
<feature type="transmembrane region" description="Helical" evidence="15">
    <location>
        <begin position="12"/>
        <end position="37"/>
    </location>
</feature>
<dbReference type="GO" id="GO:0005524">
    <property type="term" value="F:ATP binding"/>
    <property type="evidence" value="ECO:0007669"/>
    <property type="project" value="UniProtKB-KW"/>
</dbReference>
<evidence type="ECO:0000256" key="15">
    <source>
        <dbReference type="SAM" id="Phobius"/>
    </source>
</evidence>
<evidence type="ECO:0000256" key="14">
    <source>
        <dbReference type="ARBA" id="ARBA00023136"/>
    </source>
</evidence>
<keyword evidence="10" id="KW-0418">Kinase</keyword>
<gene>
    <name evidence="18" type="ORF">WH159_12645</name>
</gene>
<dbReference type="PROSITE" id="PS50885">
    <property type="entry name" value="HAMP"/>
    <property type="match status" value="1"/>
</dbReference>
<proteinExistence type="predicted"/>
<keyword evidence="4" id="KW-1003">Cell membrane</keyword>
<evidence type="ECO:0000256" key="2">
    <source>
        <dbReference type="ARBA" id="ARBA00004429"/>
    </source>
</evidence>
<dbReference type="PRINTS" id="PR00344">
    <property type="entry name" value="BCTRLSENSOR"/>
</dbReference>
<protein>
    <recommendedName>
        <fullName evidence="3">histidine kinase</fullName>
        <ecNumber evidence="3">2.7.13.3</ecNumber>
    </recommendedName>
</protein>
<dbReference type="InterPro" id="IPR005467">
    <property type="entry name" value="His_kinase_dom"/>
</dbReference>
<dbReference type="RefSeq" id="WP_239555465.1">
    <property type="nucleotide sequence ID" value="NZ_JBBGZA010000001.1"/>
</dbReference>
<dbReference type="InterPro" id="IPR003661">
    <property type="entry name" value="HisK_dim/P_dom"/>
</dbReference>
<dbReference type="PANTHER" id="PTHR44936:SF5">
    <property type="entry name" value="SENSOR HISTIDINE KINASE ENVZ"/>
    <property type="match status" value="1"/>
</dbReference>
<comment type="subcellular location">
    <subcellularLocation>
        <location evidence="2">Cell inner membrane</location>
        <topology evidence="2">Multi-pass membrane protein</topology>
    </subcellularLocation>
</comment>
<reference evidence="18 19" key="1">
    <citation type="submission" date="2023-12" db="EMBL/GenBank/DDBJ databases">
        <title>Gut-associated functions are favored during microbiome assembly across C. elegans life.</title>
        <authorList>
            <person name="Zimmermann J."/>
        </authorList>
    </citation>
    <scope>NUCLEOTIDE SEQUENCE [LARGE SCALE GENOMIC DNA]</scope>
    <source>
        <strain evidence="18 19">JUb134</strain>
    </source>
</reference>
<dbReference type="CDD" id="cd06225">
    <property type="entry name" value="HAMP"/>
    <property type="match status" value="1"/>
</dbReference>
<evidence type="ECO:0000256" key="7">
    <source>
        <dbReference type="ARBA" id="ARBA00022679"/>
    </source>
</evidence>
<dbReference type="InterPro" id="IPR036097">
    <property type="entry name" value="HisK_dim/P_sf"/>
</dbReference>
<name>A0ABU8Q7A7_9SPHN</name>
<dbReference type="InterPro" id="IPR003594">
    <property type="entry name" value="HATPase_dom"/>
</dbReference>
<comment type="catalytic activity">
    <reaction evidence="1">
        <text>ATP + protein L-histidine = ADP + protein N-phospho-L-histidine.</text>
        <dbReference type="EC" id="2.7.13.3"/>
    </reaction>
</comment>
<evidence type="ECO:0000256" key="3">
    <source>
        <dbReference type="ARBA" id="ARBA00012438"/>
    </source>
</evidence>
<keyword evidence="9" id="KW-0547">Nucleotide-binding</keyword>
<dbReference type="CDD" id="cd00075">
    <property type="entry name" value="HATPase"/>
    <property type="match status" value="1"/>
</dbReference>
<evidence type="ECO:0000259" key="16">
    <source>
        <dbReference type="PROSITE" id="PS50109"/>
    </source>
</evidence>
<keyword evidence="19" id="KW-1185">Reference proteome</keyword>
<dbReference type="PROSITE" id="PS50109">
    <property type="entry name" value="HIS_KIN"/>
    <property type="match status" value="1"/>
</dbReference>
<keyword evidence="11 18" id="KW-0067">ATP-binding</keyword>
<dbReference type="InterPro" id="IPR050980">
    <property type="entry name" value="2C_sensor_his_kinase"/>
</dbReference>
<dbReference type="Pfam" id="PF00672">
    <property type="entry name" value="HAMP"/>
    <property type="match status" value="1"/>
</dbReference>
<evidence type="ECO:0000256" key="6">
    <source>
        <dbReference type="ARBA" id="ARBA00022553"/>
    </source>
</evidence>
<evidence type="ECO:0000313" key="19">
    <source>
        <dbReference type="Proteomes" id="UP001380365"/>
    </source>
</evidence>
<feature type="transmembrane region" description="Helical" evidence="15">
    <location>
        <begin position="164"/>
        <end position="182"/>
    </location>
</feature>
<keyword evidence="7" id="KW-0808">Transferase</keyword>
<keyword evidence="13" id="KW-0902">Two-component regulatory system</keyword>
<evidence type="ECO:0000256" key="8">
    <source>
        <dbReference type="ARBA" id="ARBA00022692"/>
    </source>
</evidence>
<dbReference type="CDD" id="cd00082">
    <property type="entry name" value="HisKA"/>
    <property type="match status" value="1"/>
</dbReference>
<dbReference type="InterPro" id="IPR004358">
    <property type="entry name" value="Sig_transdc_His_kin-like_C"/>
</dbReference>
<dbReference type="Gene3D" id="1.10.287.130">
    <property type="match status" value="1"/>
</dbReference>
<dbReference type="Gene3D" id="3.30.565.10">
    <property type="entry name" value="Histidine kinase-like ATPase, C-terminal domain"/>
    <property type="match status" value="1"/>
</dbReference>
<feature type="domain" description="Histidine kinase" evidence="16">
    <location>
        <begin position="246"/>
        <end position="445"/>
    </location>
</feature>
<comment type="caution">
    <text evidence="18">The sequence shown here is derived from an EMBL/GenBank/DDBJ whole genome shotgun (WGS) entry which is preliminary data.</text>
</comment>